<accession>A0A412X6H3</accession>
<comment type="caution">
    <text evidence="1">The sequence shown here is derived from an EMBL/GenBank/DDBJ whole genome shotgun (WGS) entry which is preliminary data.</text>
</comment>
<dbReference type="EMBL" id="QRZC01000040">
    <property type="protein sequence ID" value="RGV36520.1"/>
    <property type="molecule type" value="Genomic_DNA"/>
</dbReference>
<gene>
    <name evidence="1" type="ORF">DWW14_21040</name>
</gene>
<protein>
    <submittedName>
        <fullName evidence="1">Uncharacterized protein</fullName>
    </submittedName>
</protein>
<reference evidence="1 2" key="1">
    <citation type="submission" date="2018-08" db="EMBL/GenBank/DDBJ databases">
        <title>A genome reference for cultivated species of the human gut microbiota.</title>
        <authorList>
            <person name="Zou Y."/>
            <person name="Xue W."/>
            <person name="Luo G."/>
        </authorList>
    </citation>
    <scope>NUCLEOTIDE SEQUENCE [LARGE SCALE GENOMIC DNA]</scope>
    <source>
        <strain evidence="1 2">AF14-42</strain>
    </source>
</reference>
<evidence type="ECO:0000313" key="1">
    <source>
        <dbReference type="EMBL" id="RGV36520.1"/>
    </source>
</evidence>
<organism evidence="1 2">
    <name type="scientific">Bacteroides uniformis</name>
    <dbReference type="NCBI Taxonomy" id="820"/>
    <lineage>
        <taxon>Bacteria</taxon>
        <taxon>Pseudomonadati</taxon>
        <taxon>Bacteroidota</taxon>
        <taxon>Bacteroidia</taxon>
        <taxon>Bacteroidales</taxon>
        <taxon>Bacteroidaceae</taxon>
        <taxon>Bacteroides</taxon>
    </lineage>
</organism>
<name>A0A412X6H3_BACUN</name>
<dbReference type="AlphaFoldDB" id="A0A412X6H3"/>
<evidence type="ECO:0000313" key="2">
    <source>
        <dbReference type="Proteomes" id="UP000285343"/>
    </source>
</evidence>
<dbReference type="RefSeq" id="WP_117947971.1">
    <property type="nucleotide sequence ID" value="NZ_QRZC01000040.1"/>
</dbReference>
<sequence>MLLTIESKFNIGDNVHVPKGECKVLGVKLDSKGILYLLESADGTREWVQEYWVVEGEQEHKHEEFKEAILNQLVEDSINPFGALFRRLKKKS</sequence>
<proteinExistence type="predicted"/>
<dbReference type="Proteomes" id="UP000285343">
    <property type="component" value="Unassembled WGS sequence"/>
</dbReference>